<organism evidence="1 2">
    <name type="scientific">Forsythia ovata</name>
    <dbReference type="NCBI Taxonomy" id="205694"/>
    <lineage>
        <taxon>Eukaryota</taxon>
        <taxon>Viridiplantae</taxon>
        <taxon>Streptophyta</taxon>
        <taxon>Embryophyta</taxon>
        <taxon>Tracheophyta</taxon>
        <taxon>Spermatophyta</taxon>
        <taxon>Magnoliopsida</taxon>
        <taxon>eudicotyledons</taxon>
        <taxon>Gunneridae</taxon>
        <taxon>Pentapetalae</taxon>
        <taxon>asterids</taxon>
        <taxon>lamiids</taxon>
        <taxon>Lamiales</taxon>
        <taxon>Oleaceae</taxon>
        <taxon>Forsythieae</taxon>
        <taxon>Forsythia</taxon>
    </lineage>
</organism>
<dbReference type="AlphaFoldDB" id="A0ABD1S3C2"/>
<gene>
    <name evidence="1" type="ORF">Fot_37521</name>
</gene>
<protein>
    <submittedName>
        <fullName evidence="1">Uncharacterized protein</fullName>
    </submittedName>
</protein>
<name>A0ABD1S3C2_9LAMI</name>
<accession>A0ABD1S3C2</accession>
<evidence type="ECO:0000313" key="2">
    <source>
        <dbReference type="Proteomes" id="UP001604277"/>
    </source>
</evidence>
<dbReference type="Proteomes" id="UP001604277">
    <property type="component" value="Unassembled WGS sequence"/>
</dbReference>
<dbReference type="EMBL" id="JBFOLJ010000011">
    <property type="protein sequence ID" value="KAL2493764.1"/>
    <property type="molecule type" value="Genomic_DNA"/>
</dbReference>
<sequence length="129" mass="14651">MAFSGNIILCNKRRIALASKKGPPQPGIGWQEGRVRFQINSDLILKFRFDPQKQIGHKITEQSWMENPNSSHHLGEMVKVGTAFSLGCSIEFVKHLKFPMSRPTIYGAEAGEIYKKDRKEKVQAIRLPD</sequence>
<comment type="caution">
    <text evidence="1">The sequence shown here is derived from an EMBL/GenBank/DDBJ whole genome shotgun (WGS) entry which is preliminary data.</text>
</comment>
<reference evidence="2" key="1">
    <citation type="submission" date="2024-07" db="EMBL/GenBank/DDBJ databases">
        <title>Two chromosome-level genome assemblies of Korean endemic species Abeliophyllum distichum and Forsythia ovata (Oleaceae).</title>
        <authorList>
            <person name="Jang H."/>
        </authorList>
    </citation>
    <scope>NUCLEOTIDE SEQUENCE [LARGE SCALE GENOMIC DNA]</scope>
</reference>
<evidence type="ECO:0000313" key="1">
    <source>
        <dbReference type="EMBL" id="KAL2493764.1"/>
    </source>
</evidence>
<keyword evidence="2" id="KW-1185">Reference proteome</keyword>
<proteinExistence type="predicted"/>